<dbReference type="EMBL" id="JBBWUH010000007">
    <property type="protein sequence ID" value="KAK8161764.1"/>
    <property type="molecule type" value="Genomic_DNA"/>
</dbReference>
<protein>
    <recommendedName>
        <fullName evidence="1">F-box domain-containing protein</fullName>
    </recommendedName>
</protein>
<evidence type="ECO:0000313" key="2">
    <source>
        <dbReference type="EMBL" id="KAK8161764.1"/>
    </source>
</evidence>
<organism evidence="2 3">
    <name type="scientific">Phyllosticta citrichinensis</name>
    <dbReference type="NCBI Taxonomy" id="1130410"/>
    <lineage>
        <taxon>Eukaryota</taxon>
        <taxon>Fungi</taxon>
        <taxon>Dikarya</taxon>
        <taxon>Ascomycota</taxon>
        <taxon>Pezizomycotina</taxon>
        <taxon>Dothideomycetes</taxon>
        <taxon>Dothideomycetes incertae sedis</taxon>
        <taxon>Botryosphaeriales</taxon>
        <taxon>Phyllostictaceae</taxon>
        <taxon>Phyllosticta</taxon>
    </lineage>
</organism>
<dbReference type="SUPFAM" id="SSF81383">
    <property type="entry name" value="F-box domain"/>
    <property type="match status" value="1"/>
</dbReference>
<dbReference type="Proteomes" id="UP001456524">
    <property type="component" value="Unassembled WGS sequence"/>
</dbReference>
<sequence>MPELLDLSHEILHLIFSYTEADDLAHLSETCHSLHQFITGDEILWKEVHLGVFDDPKEQSVTVSSWQDQLSRMWKLHKILSSRDEQVKARDLEFVATAIIQLLKTSSPQPESKTRSWLRQNFENGFDYHSLLCESALFRDGDFFGDMPTRSLSARPKFDQLSAKLLVLYGVYCECKEHGYYQPAGFPRLDACARSRVYDLRQWHEGNSWGPFMDDSSKQVDWVKMSCIVMVLLSQQRRYCQSLGSSYLPIWHLPFAGAVPNTYADLDRGIAPAQTLPEPKSSHPDARMLKEPELSLDELDPYGVTGTWFRIVNFLDYSDLYQFNLISRNRPNSESLPPLAKTDATRLLVLRLHVTKIQPVTRDGKKQLPVVYFEGDSRIHEDFDAIPGFYSTTRGHVRENPEGEIWWSLLSDFNGEERWKTECIQVDGVRSERGVLGTWSDKDQADNGPIGPTCFWKVSDKQLERDTPSVMRRAKPGQCGWRRYG</sequence>
<reference evidence="2 3" key="1">
    <citation type="journal article" date="2022" name="G3 (Bethesda)">
        <title>Enemy or ally: a genomic approach to elucidate the lifestyle of Phyllosticta citrichinaensis.</title>
        <authorList>
            <person name="Buijs V.A."/>
            <person name="Groenewald J.Z."/>
            <person name="Haridas S."/>
            <person name="LaButti K.M."/>
            <person name="Lipzen A."/>
            <person name="Martin F.M."/>
            <person name="Barry K."/>
            <person name="Grigoriev I.V."/>
            <person name="Crous P.W."/>
            <person name="Seidl M.F."/>
        </authorList>
    </citation>
    <scope>NUCLEOTIDE SEQUENCE [LARGE SCALE GENOMIC DNA]</scope>
    <source>
        <strain evidence="2 3">CBS 129764</strain>
    </source>
</reference>
<evidence type="ECO:0000313" key="3">
    <source>
        <dbReference type="Proteomes" id="UP001456524"/>
    </source>
</evidence>
<evidence type="ECO:0000259" key="1">
    <source>
        <dbReference type="PROSITE" id="PS50181"/>
    </source>
</evidence>
<dbReference type="Pfam" id="PF12937">
    <property type="entry name" value="F-box-like"/>
    <property type="match status" value="1"/>
</dbReference>
<dbReference type="Gene3D" id="1.20.1280.50">
    <property type="match status" value="1"/>
</dbReference>
<gene>
    <name evidence="2" type="ORF">IWX90DRAFT_438640</name>
</gene>
<accession>A0ABR1XNH7</accession>
<dbReference type="PROSITE" id="PS50181">
    <property type="entry name" value="FBOX"/>
    <property type="match status" value="1"/>
</dbReference>
<dbReference type="InterPro" id="IPR001810">
    <property type="entry name" value="F-box_dom"/>
</dbReference>
<comment type="caution">
    <text evidence="2">The sequence shown here is derived from an EMBL/GenBank/DDBJ whole genome shotgun (WGS) entry which is preliminary data.</text>
</comment>
<feature type="domain" description="F-box" evidence="1">
    <location>
        <begin position="1"/>
        <end position="48"/>
    </location>
</feature>
<dbReference type="SMART" id="SM00256">
    <property type="entry name" value="FBOX"/>
    <property type="match status" value="1"/>
</dbReference>
<proteinExistence type="predicted"/>
<keyword evidence="3" id="KW-1185">Reference proteome</keyword>
<dbReference type="InterPro" id="IPR036047">
    <property type="entry name" value="F-box-like_dom_sf"/>
</dbReference>
<name>A0ABR1XNH7_9PEZI</name>